<keyword evidence="3" id="KW-1185">Reference proteome</keyword>
<name>A0A097ICM5_9CORY</name>
<dbReference type="InterPro" id="IPR003615">
    <property type="entry name" value="HNH_nuc"/>
</dbReference>
<evidence type="ECO:0000259" key="1">
    <source>
        <dbReference type="SMART" id="SM00507"/>
    </source>
</evidence>
<dbReference type="AlphaFoldDB" id="A0A097ICM5"/>
<dbReference type="SMART" id="SM00507">
    <property type="entry name" value="HNHc"/>
    <property type="match status" value="1"/>
</dbReference>
<dbReference type="Proteomes" id="UP000029914">
    <property type="component" value="Chromosome"/>
</dbReference>
<protein>
    <recommendedName>
        <fullName evidence="1">HNH nuclease domain-containing protein</fullName>
    </recommendedName>
</protein>
<dbReference type="GO" id="GO:0003676">
    <property type="term" value="F:nucleic acid binding"/>
    <property type="evidence" value="ECO:0007669"/>
    <property type="project" value="InterPro"/>
</dbReference>
<dbReference type="CDD" id="cd00085">
    <property type="entry name" value="HNHc"/>
    <property type="match status" value="1"/>
</dbReference>
<dbReference type="OrthoDB" id="4752861at2"/>
<dbReference type="InterPro" id="IPR002711">
    <property type="entry name" value="HNH"/>
</dbReference>
<organism evidence="2 3">
    <name type="scientific">Corynebacterium doosanense CAU 212 = DSM 45436</name>
    <dbReference type="NCBI Taxonomy" id="558173"/>
    <lineage>
        <taxon>Bacteria</taxon>
        <taxon>Bacillati</taxon>
        <taxon>Actinomycetota</taxon>
        <taxon>Actinomycetes</taxon>
        <taxon>Mycobacteriales</taxon>
        <taxon>Corynebacteriaceae</taxon>
        <taxon>Corynebacterium</taxon>
    </lineage>
</organism>
<proteinExistence type="predicted"/>
<dbReference type="GO" id="GO:0008270">
    <property type="term" value="F:zinc ion binding"/>
    <property type="evidence" value="ECO:0007669"/>
    <property type="project" value="InterPro"/>
</dbReference>
<accession>A0A097ICM5</accession>
<sequence length="428" mass="46478">MYTIDDFDTMSTRQLVRTLHTAHGEMTRFKAAFILALARFEAAGLARSLGAPSAAVWVMRHLGVAKSTAFEYLRVGQALRQFALVAAAFLAGEISYSVVRLLLPRLTPADEEALLSLATRMTLSELERELAGTADRPDRPPTEDLSFHVDEETGWLRFHGRLSPENGARLLSALKMAELASLRGVDDLVGLEENALDAALAEAEQEPVVVEAELVSGEKDPRSSTGFGVPVRDNLLSSFLSMVNMTRSRPTNKLRTPGAQVNLLVGETGQAILPSQPGARTSDLVAAALNGDMRAHLLNQKGIQIHVSESRRLVSDAQVTALMAQWHFQCATPGCNHARFIEFHHIVAHAEGGPTALWNLVPLCSSCHSLVTVGVLRIDLDGDRLLFRFPGGVAFASENRSTPMRIGRDGFRFADQPEEYAAAYSSGA</sequence>
<dbReference type="RefSeq" id="WP_018022369.1">
    <property type="nucleotide sequence ID" value="NZ_AQUX01000007.1"/>
</dbReference>
<dbReference type="STRING" id="558173.CDOO_00035"/>
<gene>
    <name evidence="2" type="ORF">CDOO_00035</name>
</gene>
<dbReference type="GO" id="GO:0004519">
    <property type="term" value="F:endonuclease activity"/>
    <property type="evidence" value="ECO:0007669"/>
    <property type="project" value="InterPro"/>
</dbReference>
<dbReference type="Pfam" id="PF01844">
    <property type="entry name" value="HNH"/>
    <property type="match status" value="1"/>
</dbReference>
<evidence type="ECO:0000313" key="2">
    <source>
        <dbReference type="EMBL" id="AIT59890.1"/>
    </source>
</evidence>
<dbReference type="KEGG" id="cdo:CDOO_00035"/>
<dbReference type="Gene3D" id="1.10.30.50">
    <property type="match status" value="1"/>
</dbReference>
<dbReference type="eggNOG" id="COG1403">
    <property type="taxonomic scope" value="Bacteria"/>
</dbReference>
<dbReference type="HOGENOM" id="CLU_026086_0_0_11"/>
<dbReference type="EMBL" id="CP006764">
    <property type="protein sequence ID" value="AIT59890.1"/>
    <property type="molecule type" value="Genomic_DNA"/>
</dbReference>
<evidence type="ECO:0000313" key="3">
    <source>
        <dbReference type="Proteomes" id="UP000029914"/>
    </source>
</evidence>
<feature type="domain" description="HNH nuclease" evidence="1">
    <location>
        <begin position="317"/>
        <end position="369"/>
    </location>
</feature>
<reference evidence="2 3" key="1">
    <citation type="submission" date="2013-09" db="EMBL/GenBank/DDBJ databases">
        <title>Complete genome sequence of Corynebacterium doosanense CAU 212(T) (=DSM 45436(T)), isolated from activated sludge.</title>
        <authorList>
            <person name="Schaffert L."/>
            <person name="Albersmeier A."/>
            <person name="Kalinowski J."/>
            <person name="Ruckert C."/>
        </authorList>
    </citation>
    <scope>NUCLEOTIDE SEQUENCE [LARGE SCALE GENOMIC DNA]</scope>
    <source>
        <strain evidence="2 3">CAU 212</strain>
    </source>
</reference>